<dbReference type="Proteomes" id="UP001374584">
    <property type="component" value="Unassembled WGS sequence"/>
</dbReference>
<dbReference type="SUPFAM" id="SSF48264">
    <property type="entry name" value="Cytochrome P450"/>
    <property type="match status" value="1"/>
</dbReference>
<dbReference type="PANTHER" id="PTHR47951">
    <property type="entry name" value="OS08G0547900 PROTEIN"/>
    <property type="match status" value="1"/>
</dbReference>
<organism evidence="1 2">
    <name type="scientific">Phaseolus coccineus</name>
    <name type="common">Scarlet runner bean</name>
    <name type="synonym">Phaseolus multiflorus</name>
    <dbReference type="NCBI Taxonomy" id="3886"/>
    <lineage>
        <taxon>Eukaryota</taxon>
        <taxon>Viridiplantae</taxon>
        <taxon>Streptophyta</taxon>
        <taxon>Embryophyta</taxon>
        <taxon>Tracheophyta</taxon>
        <taxon>Spermatophyta</taxon>
        <taxon>Magnoliopsida</taxon>
        <taxon>eudicotyledons</taxon>
        <taxon>Gunneridae</taxon>
        <taxon>Pentapetalae</taxon>
        <taxon>rosids</taxon>
        <taxon>fabids</taxon>
        <taxon>Fabales</taxon>
        <taxon>Fabaceae</taxon>
        <taxon>Papilionoideae</taxon>
        <taxon>50 kb inversion clade</taxon>
        <taxon>NPAAA clade</taxon>
        <taxon>indigoferoid/millettioid clade</taxon>
        <taxon>Phaseoleae</taxon>
        <taxon>Phaseolus</taxon>
    </lineage>
</organism>
<comment type="caution">
    <text evidence="1">The sequence shown here is derived from an EMBL/GenBank/DDBJ whole genome shotgun (WGS) entry which is preliminary data.</text>
</comment>
<sequence length="83" mass="9063">MVLRPPPPLKFHKLAQLYGPIYKLTLGTKTIVLFSSPSVVKEIVRDQDTIFANRDPLISASVALYGSTDKPICLTVHSGGRLA</sequence>
<protein>
    <recommendedName>
        <fullName evidence="3">Cytochrome P450</fullName>
    </recommendedName>
</protein>
<dbReference type="AlphaFoldDB" id="A0AAN9RAA6"/>
<dbReference type="GO" id="GO:0005506">
    <property type="term" value="F:iron ion binding"/>
    <property type="evidence" value="ECO:0007669"/>
    <property type="project" value="InterPro"/>
</dbReference>
<dbReference type="PRINTS" id="PR00463">
    <property type="entry name" value="EP450I"/>
</dbReference>
<dbReference type="GO" id="GO:0016705">
    <property type="term" value="F:oxidoreductase activity, acting on paired donors, with incorporation or reduction of molecular oxygen"/>
    <property type="evidence" value="ECO:0007669"/>
    <property type="project" value="InterPro"/>
</dbReference>
<name>A0AAN9RAA6_PHACN</name>
<evidence type="ECO:0000313" key="2">
    <source>
        <dbReference type="Proteomes" id="UP001374584"/>
    </source>
</evidence>
<gene>
    <name evidence="1" type="ORF">VNO80_10249</name>
</gene>
<reference evidence="1 2" key="1">
    <citation type="submission" date="2024-01" db="EMBL/GenBank/DDBJ databases">
        <title>The genomes of 5 underutilized Papilionoideae crops provide insights into root nodulation and disease resistanc.</title>
        <authorList>
            <person name="Jiang F."/>
        </authorList>
    </citation>
    <scope>NUCLEOTIDE SEQUENCE [LARGE SCALE GENOMIC DNA]</scope>
    <source>
        <strain evidence="1">JINMINGXINNONG_FW02</strain>
        <tissue evidence="1">Leaves</tissue>
    </source>
</reference>
<dbReference type="Pfam" id="PF00067">
    <property type="entry name" value="p450"/>
    <property type="match status" value="1"/>
</dbReference>
<dbReference type="Gene3D" id="1.10.630.10">
    <property type="entry name" value="Cytochrome P450"/>
    <property type="match status" value="1"/>
</dbReference>
<accession>A0AAN9RAA6</accession>
<keyword evidence="2" id="KW-1185">Reference proteome</keyword>
<evidence type="ECO:0008006" key="3">
    <source>
        <dbReference type="Google" id="ProtNLM"/>
    </source>
</evidence>
<dbReference type="InterPro" id="IPR001128">
    <property type="entry name" value="Cyt_P450"/>
</dbReference>
<proteinExistence type="predicted"/>
<dbReference type="InterPro" id="IPR036396">
    <property type="entry name" value="Cyt_P450_sf"/>
</dbReference>
<dbReference type="GO" id="GO:0004497">
    <property type="term" value="F:monooxygenase activity"/>
    <property type="evidence" value="ECO:0007669"/>
    <property type="project" value="InterPro"/>
</dbReference>
<dbReference type="PANTHER" id="PTHR47951:SF7">
    <property type="entry name" value="FLAVONOID 3',5'-HYDROXYLASE-LIKE ISOFORM X1"/>
    <property type="match status" value="1"/>
</dbReference>
<dbReference type="EMBL" id="JAYMYR010000004">
    <property type="protein sequence ID" value="KAK7368225.1"/>
    <property type="molecule type" value="Genomic_DNA"/>
</dbReference>
<dbReference type="GO" id="GO:0020037">
    <property type="term" value="F:heme binding"/>
    <property type="evidence" value="ECO:0007669"/>
    <property type="project" value="InterPro"/>
</dbReference>
<evidence type="ECO:0000313" key="1">
    <source>
        <dbReference type="EMBL" id="KAK7368225.1"/>
    </source>
</evidence>
<dbReference type="InterPro" id="IPR002401">
    <property type="entry name" value="Cyt_P450_E_grp-I"/>
</dbReference>